<sequence length="226" mass="23451">MKIGCDACERAEAAVLCCADEAALCRSCDAAVHSANKLAGRHHRVALLPPSTARHPSPSPIVDDGSGAGHPACDICQEKTGYFFCLEDRALLCRPCDVAVHAAGAHVSSHRRFLITGVRVGDVESLSHHVPGSEGVSPSPSPSSGNGSSSAPCSSGGNPMTTTMPGQVRLLSSVRATADTTEGSDEQQWLWSEFLADDVGVGVGVDKEQCCHAELSEPGSSDITRC</sequence>
<dbReference type="OrthoDB" id="153872at2759"/>
<accession>A0A811RCP5</accession>
<feature type="region of interest" description="Disordered" evidence="10">
    <location>
        <begin position="126"/>
        <end position="165"/>
    </location>
</feature>
<evidence type="ECO:0000313" key="12">
    <source>
        <dbReference type="EMBL" id="CAD6268026.1"/>
    </source>
</evidence>
<dbReference type="PANTHER" id="PTHR31832">
    <property type="entry name" value="B-BOX ZINC FINGER PROTEIN 22"/>
    <property type="match status" value="1"/>
</dbReference>
<dbReference type="Pfam" id="PF00643">
    <property type="entry name" value="zf-B_box"/>
    <property type="match status" value="1"/>
</dbReference>
<keyword evidence="7" id="KW-0804">Transcription</keyword>
<reference evidence="12" key="1">
    <citation type="submission" date="2020-10" db="EMBL/GenBank/DDBJ databases">
        <authorList>
            <person name="Han B."/>
            <person name="Lu T."/>
            <person name="Zhao Q."/>
            <person name="Huang X."/>
            <person name="Zhao Y."/>
        </authorList>
    </citation>
    <scope>NUCLEOTIDE SEQUENCE</scope>
</reference>
<evidence type="ECO:0000313" key="13">
    <source>
        <dbReference type="Proteomes" id="UP000604825"/>
    </source>
</evidence>
<dbReference type="EMBL" id="CAJGYO010000014">
    <property type="protein sequence ID" value="CAD6268026.1"/>
    <property type="molecule type" value="Genomic_DNA"/>
</dbReference>
<dbReference type="SMART" id="SM00336">
    <property type="entry name" value="BBOX"/>
    <property type="match status" value="2"/>
</dbReference>
<organism evidence="12 13">
    <name type="scientific">Miscanthus lutarioriparius</name>
    <dbReference type="NCBI Taxonomy" id="422564"/>
    <lineage>
        <taxon>Eukaryota</taxon>
        <taxon>Viridiplantae</taxon>
        <taxon>Streptophyta</taxon>
        <taxon>Embryophyta</taxon>
        <taxon>Tracheophyta</taxon>
        <taxon>Spermatophyta</taxon>
        <taxon>Magnoliopsida</taxon>
        <taxon>Liliopsida</taxon>
        <taxon>Poales</taxon>
        <taxon>Poaceae</taxon>
        <taxon>PACMAD clade</taxon>
        <taxon>Panicoideae</taxon>
        <taxon>Andropogonodae</taxon>
        <taxon>Andropogoneae</taxon>
        <taxon>Saccharinae</taxon>
        <taxon>Miscanthus</taxon>
    </lineage>
</organism>
<dbReference type="Gene3D" id="3.30.160.60">
    <property type="entry name" value="Classic Zinc Finger"/>
    <property type="match status" value="1"/>
</dbReference>
<dbReference type="CDD" id="cd19821">
    <property type="entry name" value="Bbox1_BBX-like"/>
    <property type="match status" value="2"/>
</dbReference>
<keyword evidence="2" id="KW-0479">Metal-binding</keyword>
<evidence type="ECO:0000256" key="4">
    <source>
        <dbReference type="ARBA" id="ARBA00022771"/>
    </source>
</evidence>
<keyword evidence="8" id="KW-0539">Nucleus</keyword>
<dbReference type="GO" id="GO:0006355">
    <property type="term" value="P:regulation of DNA-templated transcription"/>
    <property type="evidence" value="ECO:0007669"/>
    <property type="project" value="TreeGrafter"/>
</dbReference>
<keyword evidence="4 9" id="KW-0863">Zinc-finger</keyword>
<evidence type="ECO:0000256" key="5">
    <source>
        <dbReference type="ARBA" id="ARBA00022833"/>
    </source>
</evidence>
<dbReference type="InterPro" id="IPR051979">
    <property type="entry name" value="B-box_zinc_finger"/>
</dbReference>
<evidence type="ECO:0000256" key="1">
    <source>
        <dbReference type="ARBA" id="ARBA00004123"/>
    </source>
</evidence>
<feature type="compositionally biased region" description="Low complexity" evidence="10">
    <location>
        <begin position="132"/>
        <end position="159"/>
    </location>
</feature>
<dbReference type="InterPro" id="IPR000315">
    <property type="entry name" value="Znf_B-box"/>
</dbReference>
<evidence type="ECO:0000256" key="3">
    <source>
        <dbReference type="ARBA" id="ARBA00022737"/>
    </source>
</evidence>
<protein>
    <recommendedName>
        <fullName evidence="11">B box-type domain-containing protein</fullName>
    </recommendedName>
</protein>
<dbReference type="Proteomes" id="UP000604825">
    <property type="component" value="Unassembled WGS sequence"/>
</dbReference>
<feature type="domain" description="B box-type" evidence="11">
    <location>
        <begin position="73"/>
        <end position="115"/>
    </location>
</feature>
<evidence type="ECO:0000259" key="11">
    <source>
        <dbReference type="PROSITE" id="PS50119"/>
    </source>
</evidence>
<feature type="domain" description="B box-type" evidence="11">
    <location>
        <begin position="1"/>
        <end position="47"/>
    </location>
</feature>
<evidence type="ECO:0000256" key="8">
    <source>
        <dbReference type="ARBA" id="ARBA00023242"/>
    </source>
</evidence>
<name>A0A811RCP5_9POAL</name>
<dbReference type="PANTHER" id="PTHR31832:SF63">
    <property type="entry name" value="B-BOX ZINC FINGER PROTEIN 23"/>
    <property type="match status" value="1"/>
</dbReference>
<dbReference type="FunFam" id="3.30.160.60:FF:000589">
    <property type="entry name" value="B-box zinc finger protein 22"/>
    <property type="match status" value="1"/>
</dbReference>
<evidence type="ECO:0000256" key="7">
    <source>
        <dbReference type="ARBA" id="ARBA00023163"/>
    </source>
</evidence>
<evidence type="ECO:0000256" key="9">
    <source>
        <dbReference type="PROSITE-ProRule" id="PRU00024"/>
    </source>
</evidence>
<comment type="subcellular location">
    <subcellularLocation>
        <location evidence="1">Nucleus</location>
    </subcellularLocation>
</comment>
<dbReference type="AlphaFoldDB" id="A0A811RCP5"/>
<dbReference type="GO" id="GO:0009640">
    <property type="term" value="P:photomorphogenesis"/>
    <property type="evidence" value="ECO:0007669"/>
    <property type="project" value="TreeGrafter"/>
</dbReference>
<gene>
    <name evidence="12" type="ORF">NCGR_LOCUS51331</name>
</gene>
<evidence type="ECO:0000256" key="2">
    <source>
        <dbReference type="ARBA" id="ARBA00022723"/>
    </source>
</evidence>
<keyword evidence="13" id="KW-1185">Reference proteome</keyword>
<dbReference type="InterPro" id="IPR049808">
    <property type="entry name" value="CONSTANS-like_Bbox1"/>
</dbReference>
<keyword evidence="6" id="KW-0805">Transcription regulation</keyword>
<dbReference type="GO" id="GO:0005634">
    <property type="term" value="C:nucleus"/>
    <property type="evidence" value="ECO:0007669"/>
    <property type="project" value="UniProtKB-SubCell"/>
</dbReference>
<dbReference type="PROSITE" id="PS50119">
    <property type="entry name" value="ZF_BBOX"/>
    <property type="match status" value="2"/>
</dbReference>
<keyword evidence="5" id="KW-0862">Zinc</keyword>
<comment type="caution">
    <text evidence="12">The sequence shown here is derived from an EMBL/GenBank/DDBJ whole genome shotgun (WGS) entry which is preliminary data.</text>
</comment>
<keyword evidence="3" id="KW-0677">Repeat</keyword>
<proteinExistence type="predicted"/>
<dbReference type="GO" id="GO:0008270">
    <property type="term" value="F:zinc ion binding"/>
    <property type="evidence" value="ECO:0007669"/>
    <property type="project" value="UniProtKB-KW"/>
</dbReference>
<evidence type="ECO:0000256" key="10">
    <source>
        <dbReference type="SAM" id="MobiDB-lite"/>
    </source>
</evidence>
<evidence type="ECO:0000256" key="6">
    <source>
        <dbReference type="ARBA" id="ARBA00023015"/>
    </source>
</evidence>